<dbReference type="InterPro" id="IPR001897">
    <property type="entry name" value="Porin_gammaproteobac"/>
</dbReference>
<dbReference type="CDD" id="cd00342">
    <property type="entry name" value="gram_neg_porins"/>
    <property type="match status" value="1"/>
</dbReference>
<accession>A0A9X1WBS4</accession>
<dbReference type="InterPro" id="IPR033900">
    <property type="entry name" value="Gram_neg_porin_domain"/>
</dbReference>
<keyword evidence="4" id="KW-0472">Membrane</keyword>
<evidence type="ECO:0000256" key="1">
    <source>
        <dbReference type="ARBA" id="ARBA00004571"/>
    </source>
</evidence>
<dbReference type="GO" id="GO:0034220">
    <property type="term" value="P:monoatomic ion transmembrane transport"/>
    <property type="evidence" value="ECO:0007669"/>
    <property type="project" value="InterPro"/>
</dbReference>
<feature type="chain" id="PRO_5040911645" evidence="5">
    <location>
        <begin position="22"/>
        <end position="340"/>
    </location>
</feature>
<dbReference type="Proteomes" id="UP001139488">
    <property type="component" value="Unassembled WGS sequence"/>
</dbReference>
<dbReference type="EMBL" id="JAJNNZ010000003">
    <property type="protein sequence ID" value="MCJ2376238.1"/>
    <property type="molecule type" value="Genomic_DNA"/>
</dbReference>
<gene>
    <name evidence="7" type="ORF">LNL84_05255</name>
</gene>
<sequence>MKKAILATSVLSALMSGSLVAAEVYNKDGTSLKIGGRAEFRGDFIGDDKGNEIDGSMKNKSRFRLNVGGETQISDNLTGFGFYEAEQSVDSSGDNTANKQFKQRYMYAGVGTSFGALSFGKQDTANVQVSKMTDIGTHTNTQKDFINGGDEQVNNTFAYSGKFMDALSVQASLIAAENKNENGYGLSGLYTLPFGLGLGLGYSANDNGDGEGKANQVIGGVSYTIGSFYVAGSYTQGDLNDSDSGLLNKESFTGTELAAHYKLGNGFRIIGAYAKSTVKNEVSGEKSDANDFVEITGRYDFNKALRTYVTYKMNNLKVTDKNGDHVDAENSLRLGLRYDF</sequence>
<evidence type="ECO:0000313" key="7">
    <source>
        <dbReference type="EMBL" id="MCJ2376238.1"/>
    </source>
</evidence>
<protein>
    <submittedName>
        <fullName evidence="7">Porin</fullName>
    </submittedName>
</protein>
<name>A0A9X1WBS4_9VIBR</name>
<dbReference type="RefSeq" id="WP_244355679.1">
    <property type="nucleotide sequence ID" value="NZ_JAJNNZ010000003.1"/>
</dbReference>
<dbReference type="GO" id="GO:0015288">
    <property type="term" value="F:porin activity"/>
    <property type="evidence" value="ECO:0007669"/>
    <property type="project" value="InterPro"/>
</dbReference>
<dbReference type="SUPFAM" id="SSF56935">
    <property type="entry name" value="Porins"/>
    <property type="match status" value="1"/>
</dbReference>
<comment type="caution">
    <text evidence="7">The sequence shown here is derived from an EMBL/GenBank/DDBJ whole genome shotgun (WGS) entry which is preliminary data.</text>
</comment>
<keyword evidence="3 5" id="KW-0732">Signal</keyword>
<evidence type="ECO:0000256" key="3">
    <source>
        <dbReference type="ARBA" id="ARBA00022729"/>
    </source>
</evidence>
<feature type="domain" description="Porin" evidence="6">
    <location>
        <begin position="7"/>
        <end position="316"/>
    </location>
</feature>
<comment type="similarity">
    <text evidence="2">Belongs to the Gram-negative porin family.</text>
</comment>
<dbReference type="PANTHER" id="PTHR34501:SF2">
    <property type="entry name" value="OUTER MEMBRANE PORIN F-RELATED"/>
    <property type="match status" value="1"/>
</dbReference>
<dbReference type="Pfam" id="PF13609">
    <property type="entry name" value="Porin_4"/>
    <property type="match status" value="1"/>
</dbReference>
<dbReference type="InterPro" id="IPR050298">
    <property type="entry name" value="Gram-neg_bact_OMP"/>
</dbReference>
<evidence type="ECO:0000256" key="5">
    <source>
        <dbReference type="SAM" id="SignalP"/>
    </source>
</evidence>
<organism evidence="7 8">
    <name type="scientific">Vibrio gelatinilyticus</name>
    <dbReference type="NCBI Taxonomy" id="2893468"/>
    <lineage>
        <taxon>Bacteria</taxon>
        <taxon>Pseudomonadati</taxon>
        <taxon>Pseudomonadota</taxon>
        <taxon>Gammaproteobacteria</taxon>
        <taxon>Vibrionales</taxon>
        <taxon>Vibrionaceae</taxon>
        <taxon>Vibrio</taxon>
    </lineage>
</organism>
<dbReference type="GO" id="GO:0009279">
    <property type="term" value="C:cell outer membrane"/>
    <property type="evidence" value="ECO:0007669"/>
    <property type="project" value="UniProtKB-SubCell"/>
</dbReference>
<feature type="signal peptide" evidence="5">
    <location>
        <begin position="1"/>
        <end position="21"/>
    </location>
</feature>
<dbReference type="PRINTS" id="PR00183">
    <property type="entry name" value="ECOLIPORIN"/>
</dbReference>
<dbReference type="Gene3D" id="2.40.160.10">
    <property type="entry name" value="Porin"/>
    <property type="match status" value="1"/>
</dbReference>
<comment type="subcellular location">
    <subcellularLocation>
        <location evidence="1">Cell outer membrane</location>
        <topology evidence="1">Multi-pass membrane protein</topology>
    </subcellularLocation>
</comment>
<reference evidence="7" key="1">
    <citation type="submission" date="2021-11" db="EMBL/GenBank/DDBJ databases">
        <title>Vibrio ZSDE26 sp. nov. and Vibrio ZSDZ34 sp. nov., isolated from coastal seawater in Qingdao.</title>
        <authorList>
            <person name="Zhang P."/>
        </authorList>
    </citation>
    <scope>NUCLEOTIDE SEQUENCE</scope>
    <source>
        <strain evidence="7">ZSDZ34</strain>
    </source>
</reference>
<dbReference type="InterPro" id="IPR023614">
    <property type="entry name" value="Porin_dom_sf"/>
</dbReference>
<evidence type="ECO:0000259" key="6">
    <source>
        <dbReference type="Pfam" id="PF13609"/>
    </source>
</evidence>
<evidence type="ECO:0000256" key="4">
    <source>
        <dbReference type="ARBA" id="ARBA00023136"/>
    </source>
</evidence>
<evidence type="ECO:0000313" key="8">
    <source>
        <dbReference type="Proteomes" id="UP001139488"/>
    </source>
</evidence>
<proteinExistence type="inferred from homology"/>
<evidence type="ECO:0000256" key="2">
    <source>
        <dbReference type="ARBA" id="ARBA00007539"/>
    </source>
</evidence>
<dbReference type="AlphaFoldDB" id="A0A9X1WBS4"/>
<keyword evidence="8" id="KW-1185">Reference proteome</keyword>
<dbReference type="PANTHER" id="PTHR34501">
    <property type="entry name" value="PROTEIN YDDL-RELATED"/>
    <property type="match status" value="1"/>
</dbReference>